<dbReference type="EMBL" id="JANAVW010000001">
    <property type="protein sequence ID" value="MDT0132371.1"/>
    <property type="molecule type" value="Genomic_DNA"/>
</dbReference>
<keyword evidence="2" id="KW-1185">Reference proteome</keyword>
<reference evidence="1 2" key="1">
    <citation type="submission" date="2022-06" db="EMBL/GenBank/DDBJ databases">
        <title>Chromosome and plasmid sequencings of Enterobacteriales species co-exiting double carbapenemases.</title>
        <authorList>
            <person name="Fu Y."/>
        </authorList>
    </citation>
    <scope>NUCLEOTIDE SEQUENCE [LARGE SCALE GENOMIC DNA]</scope>
    <source>
        <strain evidence="1 2">21030615019</strain>
    </source>
</reference>
<evidence type="ECO:0000313" key="1">
    <source>
        <dbReference type="EMBL" id="MDT0132371.1"/>
    </source>
</evidence>
<dbReference type="Proteomes" id="UP001252207">
    <property type="component" value="Unassembled WGS sequence"/>
</dbReference>
<gene>
    <name evidence="1" type="ORF">NLX89_03305</name>
</gene>
<organism evidence="1 2">
    <name type="scientific">Providencia huaxiensis</name>
    <dbReference type="NCBI Taxonomy" id="2027290"/>
    <lineage>
        <taxon>Bacteria</taxon>
        <taxon>Pseudomonadati</taxon>
        <taxon>Pseudomonadota</taxon>
        <taxon>Gammaproteobacteria</taxon>
        <taxon>Enterobacterales</taxon>
        <taxon>Morganellaceae</taxon>
        <taxon>Providencia</taxon>
    </lineage>
</organism>
<sequence length="427" mass="49129">MKIFKALRHHDHVTKQTDPSISLSDMVDNIINKHSFYEGSSHLIIDKIVSLKNSTNADGMKEITEAWGKVNKANGKAKYKINKYFNKGIEASKNYFSLPPNQSLSTGKIKIEQKKDTLDKKVIQKSCSGDLPNGSIKKTTPLEGNATDDVIIKKMKHCENVVAKLGNEVVDEKVSGFINELSIRKNQLNQPSSSEKEPKFQKILASHTIEEAIKIKVPFNGISDKSLSLIESKIKARFNKLKSSETPYLFEKEMFDAQKILKKYDNKLVCEKINNIINKFLDRNELYIRENKVPMDRIWCAINSVSSLQDITPRKYNEFKMAIIDYLKKEPIEDIFESSSELIRKVSRYTHKNIADKVNNFINVYSMDRVKELKGNEKFSVASKIELLEPEKNRDPEELMKDMSLKKIVSHVFSRMINNIRRLFSKN</sequence>
<name>A0ABU2ITG7_9GAMM</name>
<protein>
    <submittedName>
        <fullName evidence="1">Uncharacterized protein</fullName>
    </submittedName>
</protein>
<accession>A0ABU2ITG7</accession>
<proteinExistence type="predicted"/>
<evidence type="ECO:0000313" key="2">
    <source>
        <dbReference type="Proteomes" id="UP001252207"/>
    </source>
</evidence>
<dbReference type="RefSeq" id="WP_102138943.1">
    <property type="nucleotide sequence ID" value="NZ_CP031123.2"/>
</dbReference>
<comment type="caution">
    <text evidence="1">The sequence shown here is derived from an EMBL/GenBank/DDBJ whole genome shotgun (WGS) entry which is preliminary data.</text>
</comment>
<dbReference type="GeneID" id="89488732"/>